<dbReference type="GeneTree" id="ENSGT00940000158104"/>
<dbReference type="GO" id="GO:0005615">
    <property type="term" value="C:extracellular space"/>
    <property type="evidence" value="ECO:0007669"/>
    <property type="project" value="TreeGrafter"/>
</dbReference>
<keyword evidence="2 9" id="KW-0349">Heme</keyword>
<comment type="cofactor">
    <cofactor evidence="1">
        <name>heme b</name>
        <dbReference type="ChEBI" id="CHEBI:60344"/>
    </cofactor>
</comment>
<dbReference type="PANTHER" id="PTHR11475:SF60">
    <property type="entry name" value="THYROID PEROXIDASE"/>
    <property type="match status" value="1"/>
</dbReference>
<dbReference type="InterPro" id="IPR010255">
    <property type="entry name" value="Haem_peroxidase_sf"/>
</dbReference>
<protein>
    <submittedName>
        <fullName evidence="11">Thyroid peroxidase</fullName>
    </submittedName>
</protein>
<evidence type="ECO:0000256" key="1">
    <source>
        <dbReference type="ARBA" id="ARBA00001970"/>
    </source>
</evidence>
<evidence type="ECO:0000256" key="8">
    <source>
        <dbReference type="ARBA" id="ARBA00061342"/>
    </source>
</evidence>
<dbReference type="Gene3D" id="1.10.640.10">
    <property type="entry name" value="Haem peroxidase domain superfamily, animal type"/>
    <property type="match status" value="1"/>
</dbReference>
<reference evidence="11" key="3">
    <citation type="submission" date="2025-08" db="UniProtKB">
        <authorList>
            <consortium name="Ensembl"/>
        </authorList>
    </citation>
    <scope>IDENTIFICATION</scope>
</reference>
<name>W5L688_ASTMX</name>
<dbReference type="HOGENOM" id="CLU_006087_1_0_1"/>
<dbReference type="eggNOG" id="KOG2408">
    <property type="taxonomic scope" value="Eukaryota"/>
</dbReference>
<dbReference type="GO" id="GO:0006979">
    <property type="term" value="P:response to oxidative stress"/>
    <property type="evidence" value="ECO:0007669"/>
    <property type="project" value="InterPro"/>
</dbReference>
<evidence type="ECO:0000313" key="11">
    <source>
        <dbReference type="Ensembl" id="ENSAMXP00000015350.2"/>
    </source>
</evidence>
<keyword evidence="10" id="KW-0472">Membrane</keyword>
<dbReference type="Ensembl" id="ENSAMXT00000015350.2">
    <property type="protein sequence ID" value="ENSAMXP00000015350.2"/>
    <property type="gene ID" value="ENSAMXG00000014907.2"/>
</dbReference>
<organism evidence="11 12">
    <name type="scientific">Astyanax mexicanus</name>
    <name type="common">Blind cave fish</name>
    <name type="synonym">Astyanax fasciatus mexicanus</name>
    <dbReference type="NCBI Taxonomy" id="7994"/>
    <lineage>
        <taxon>Eukaryota</taxon>
        <taxon>Metazoa</taxon>
        <taxon>Chordata</taxon>
        <taxon>Craniata</taxon>
        <taxon>Vertebrata</taxon>
        <taxon>Euteleostomi</taxon>
        <taxon>Actinopterygii</taxon>
        <taxon>Neopterygii</taxon>
        <taxon>Teleostei</taxon>
        <taxon>Ostariophysi</taxon>
        <taxon>Characiformes</taxon>
        <taxon>Characoidei</taxon>
        <taxon>Acestrorhamphidae</taxon>
        <taxon>Acestrorhamphinae</taxon>
        <taxon>Astyanax</taxon>
    </lineage>
</organism>
<reference evidence="12" key="1">
    <citation type="submission" date="2013-03" db="EMBL/GenBank/DDBJ databases">
        <authorList>
            <person name="Jeffery W."/>
            <person name="Warren W."/>
            <person name="Wilson R.K."/>
        </authorList>
    </citation>
    <scope>NUCLEOTIDE SEQUENCE</scope>
    <source>
        <strain evidence="12">female</strain>
    </source>
</reference>
<dbReference type="SUPFAM" id="SSF48113">
    <property type="entry name" value="Heme-dependent peroxidases"/>
    <property type="match status" value="1"/>
</dbReference>
<dbReference type="InParanoid" id="W5L688"/>
<evidence type="ECO:0000256" key="5">
    <source>
        <dbReference type="ARBA" id="ARBA00023002"/>
    </source>
</evidence>
<feature type="transmembrane region" description="Helical" evidence="10">
    <location>
        <begin position="702"/>
        <end position="721"/>
    </location>
</feature>
<keyword evidence="6 9" id="KW-0408">Iron</keyword>
<evidence type="ECO:0000256" key="6">
    <source>
        <dbReference type="ARBA" id="ARBA00023004"/>
    </source>
</evidence>
<keyword evidence="10" id="KW-1133">Transmembrane helix</keyword>
<evidence type="ECO:0000256" key="2">
    <source>
        <dbReference type="ARBA" id="ARBA00022617"/>
    </source>
</evidence>
<keyword evidence="3 9" id="KW-0479">Metal-binding</keyword>
<evidence type="ECO:0000313" key="12">
    <source>
        <dbReference type="Proteomes" id="UP000018467"/>
    </source>
</evidence>
<keyword evidence="4" id="KW-0732">Signal</keyword>
<dbReference type="Pfam" id="PF03098">
    <property type="entry name" value="An_peroxidase"/>
    <property type="match status" value="1"/>
</dbReference>
<dbReference type="InterPro" id="IPR037120">
    <property type="entry name" value="Haem_peroxidase_sf_animal"/>
</dbReference>
<dbReference type="STRING" id="7994.ENSAMXP00000015350"/>
<accession>W5L688</accession>
<keyword evidence="10" id="KW-0812">Transmembrane</keyword>
<proteinExistence type="inferred from homology"/>
<evidence type="ECO:0000256" key="4">
    <source>
        <dbReference type="ARBA" id="ARBA00022729"/>
    </source>
</evidence>
<feature type="binding site" description="axial binding residue" evidence="9">
    <location>
        <position position="429"/>
    </location>
    <ligand>
        <name>heme b</name>
        <dbReference type="ChEBI" id="CHEBI:60344"/>
    </ligand>
    <ligandPart>
        <name>Fe</name>
        <dbReference type="ChEBI" id="CHEBI:18248"/>
    </ligandPart>
</feature>
<dbReference type="GO" id="GO:0046872">
    <property type="term" value="F:metal ion binding"/>
    <property type="evidence" value="ECO:0007669"/>
    <property type="project" value="UniProtKB-KW"/>
</dbReference>
<comment type="similarity">
    <text evidence="8">Belongs to the peroxidase family. XPO subfamily.</text>
</comment>
<sequence length="751" mass="84160">FLTSVVVSFIYNSRNHTQSSSRQMFTFSRQAPASIQGISKAAEVFQMTLLLLKDKASRRQKRSVSDVKLLANLSGCPPALQPAGCPTGGDSEKYRSISGVCNNRNNPLWGAASTVLARWLPAEYEDGESQPKGWNTGHKYSGFQLPPVREVSNSIMQSSSQVTLKDEAYSQLLVDWGQYIDHDISFTPQSSSKSAFLEGLDCLHMCENSNPCFPIQLFGRKSCLPFFRSSPACLNAPTHTLQAQQMLQRQQMNSATSFLDASTVYGHSAELEKALRNLSSPEGLLAVNSKHTDHGGHSYLPFVKSTPSACLQQPGTGPSERVECFLAGDSRVNEILPLTALHTLWVREHNRIATRLKQLNVHWSSLTTYQETRKIIGALHQIITMRDYIPKILGDEAFEETVGSYEGYDESLNPSVSNVFATAAFRFGHATISAQIRRLNESFQEHPNFSSLNLHQTFFSPWRIIREGGLDPILRGLLGWPAARQNQQHLMTEELTEKLVVLNIPESLDLAALNLQRGRDHGLPGYNDWRAFCGYDRVESKADLRAVVRDRALVEQLMDLYGHPNNIDVWLAGLVEDPLPGARIGPIFACLIGKQMKTLREGDRFWWEKSGVFSPLQRQELQKHSLSRVFCDNSGLTEVPLDPFTVGMYPKDFVSCASVPSLDLEAWKEDTEKGRTFPANKCFRHTSKRIAHQCSLTQTETLLVSFFAGLISLNIAVFMFSTENICVLCRKNSSRYSFFSQIALKLNRLFC</sequence>
<dbReference type="InterPro" id="IPR019791">
    <property type="entry name" value="Haem_peroxidase_animal"/>
</dbReference>
<evidence type="ECO:0000256" key="10">
    <source>
        <dbReference type="SAM" id="Phobius"/>
    </source>
</evidence>
<dbReference type="GO" id="GO:0004601">
    <property type="term" value="F:peroxidase activity"/>
    <property type="evidence" value="ECO:0007669"/>
    <property type="project" value="InterPro"/>
</dbReference>
<dbReference type="PRINTS" id="PR00457">
    <property type="entry name" value="ANPEROXIDASE"/>
</dbReference>
<keyword evidence="12" id="KW-1185">Reference proteome</keyword>
<evidence type="ECO:0000256" key="7">
    <source>
        <dbReference type="ARBA" id="ARBA00023157"/>
    </source>
</evidence>
<dbReference type="GO" id="GO:0020037">
    <property type="term" value="F:heme binding"/>
    <property type="evidence" value="ECO:0007669"/>
    <property type="project" value="InterPro"/>
</dbReference>
<dbReference type="PANTHER" id="PTHR11475">
    <property type="entry name" value="OXIDASE/PEROXIDASE"/>
    <property type="match status" value="1"/>
</dbReference>
<evidence type="ECO:0000256" key="9">
    <source>
        <dbReference type="PIRSR" id="PIRSR619791-2"/>
    </source>
</evidence>
<reference evidence="12" key="2">
    <citation type="journal article" date="2014" name="Nat. Commun.">
        <title>The cavefish genome reveals candidate genes for eye loss.</title>
        <authorList>
            <person name="McGaugh S.E."/>
            <person name="Gross J.B."/>
            <person name="Aken B."/>
            <person name="Blin M."/>
            <person name="Borowsky R."/>
            <person name="Chalopin D."/>
            <person name="Hinaux H."/>
            <person name="Jeffery W.R."/>
            <person name="Keene A."/>
            <person name="Ma L."/>
            <person name="Minx P."/>
            <person name="Murphy D."/>
            <person name="O'Quin K.E."/>
            <person name="Retaux S."/>
            <person name="Rohner N."/>
            <person name="Searle S.M."/>
            <person name="Stahl B.A."/>
            <person name="Tabin C."/>
            <person name="Volff J.N."/>
            <person name="Yoshizawa M."/>
            <person name="Warren W.C."/>
        </authorList>
    </citation>
    <scope>NUCLEOTIDE SEQUENCE [LARGE SCALE GENOMIC DNA]</scope>
    <source>
        <strain evidence="12">female</strain>
    </source>
</reference>
<evidence type="ECO:0000256" key="3">
    <source>
        <dbReference type="ARBA" id="ARBA00022723"/>
    </source>
</evidence>
<dbReference type="Proteomes" id="UP000018467">
    <property type="component" value="Unassembled WGS sequence"/>
</dbReference>
<keyword evidence="5" id="KW-0560">Oxidoreductase</keyword>
<dbReference type="AlphaFoldDB" id="W5L688"/>
<dbReference type="PROSITE" id="PS50292">
    <property type="entry name" value="PEROXIDASE_3"/>
    <property type="match status" value="1"/>
</dbReference>
<reference evidence="11" key="4">
    <citation type="submission" date="2025-09" db="UniProtKB">
        <authorList>
            <consortium name="Ensembl"/>
        </authorList>
    </citation>
    <scope>IDENTIFICATION</scope>
</reference>
<dbReference type="OrthoDB" id="823504at2759"/>
<keyword evidence="7" id="KW-1015">Disulfide bond</keyword>
<dbReference type="FunFam" id="1.10.640.10:FF:000001">
    <property type="entry name" value="Peroxidasin homolog"/>
    <property type="match status" value="1"/>
</dbReference>
<dbReference type="Bgee" id="ENSAMXG00000014907">
    <property type="expression patterns" value="Expressed in testis and 3 other cell types or tissues"/>
</dbReference>